<dbReference type="InParanoid" id="A0A0V0QMC3"/>
<sequence>MKIQVKSAQNIVKRYVQKLPPKIYKLLYLSCKQNQECSYYIFDNDDFLSGELRNYPEEVSGLLKEAISNLSQIKIEDRSGDVITEWVKLLDCLDSSKQKIEDQIFYAELVSKALVDPQDNGIMKYQNKCCVEIFSRGKIGKSKALITFGMNEQKPVIIFYKENTLIEYLEENKPLQSSQKGLLPVGKYNEQDSACFYIEEICKAAPEKPDLYPYINYVAAVVQLYANLCKGRNKKSLKKMQTLGISNDHILCILKSAYTTLNLKSSYYTLYQVLFLDIEPFLSLNNTFNRNWLPEFETDIEALIRLMHITQQRNQKEQQNSIRLKGEQLVEQDQFDVFKLDREKWRQKIKLFLNILNLTKQTIDLGVGTQQYHQKLFDTINKLLDLKKIFLKELNMLELIDGSQEIQLYRELEGNSVGEGQIVSPFRLETQVRKIIFDENNMKNLNIKSEKKSDERMLEINNQLNKICKKLKDLKNDSNTILKAQNIFRNTGTHQSIKLLLSLEQIHILELFYSLILETPEQNDDFPLQNHKLLLTIHQEQLNAKEYLFMKKQNQQYLNRIQSKIAHNFSYHISQKKKTLELCTRTQKFQHNNEEKYNETLAKRKQLTNFTKQYFLETKITDYMNDLGQYNNHGTEIIEDPQEYWEYLYSGKQWNQSKDGLLMFILDIYHEIKINQIMSFEYDTQRDALPQEDR</sequence>
<protein>
    <submittedName>
        <fullName evidence="1">Uncharacterized protein</fullName>
    </submittedName>
</protein>
<gene>
    <name evidence="1" type="ORF">PPERSA_12659</name>
</gene>
<dbReference type="OrthoDB" id="294821at2759"/>
<evidence type="ECO:0000313" key="2">
    <source>
        <dbReference type="Proteomes" id="UP000054937"/>
    </source>
</evidence>
<dbReference type="AlphaFoldDB" id="A0A0V0QMC3"/>
<accession>A0A0V0QMC3</accession>
<reference evidence="1 2" key="1">
    <citation type="journal article" date="2015" name="Sci. Rep.">
        <title>Genome of the facultative scuticociliatosis pathogen Pseudocohnilembus persalinus provides insight into its virulence through horizontal gene transfer.</title>
        <authorList>
            <person name="Xiong J."/>
            <person name="Wang G."/>
            <person name="Cheng J."/>
            <person name="Tian M."/>
            <person name="Pan X."/>
            <person name="Warren A."/>
            <person name="Jiang C."/>
            <person name="Yuan D."/>
            <person name="Miao W."/>
        </authorList>
    </citation>
    <scope>NUCLEOTIDE SEQUENCE [LARGE SCALE GENOMIC DNA]</scope>
    <source>
        <strain evidence="1">36N120E</strain>
    </source>
</reference>
<comment type="caution">
    <text evidence="1">The sequence shown here is derived from an EMBL/GenBank/DDBJ whole genome shotgun (WGS) entry which is preliminary data.</text>
</comment>
<name>A0A0V0QMC3_PSEPJ</name>
<evidence type="ECO:0000313" key="1">
    <source>
        <dbReference type="EMBL" id="KRX03380.1"/>
    </source>
</evidence>
<dbReference type="EMBL" id="LDAU01000133">
    <property type="protein sequence ID" value="KRX03380.1"/>
    <property type="molecule type" value="Genomic_DNA"/>
</dbReference>
<dbReference type="Proteomes" id="UP000054937">
    <property type="component" value="Unassembled WGS sequence"/>
</dbReference>
<keyword evidence="2" id="KW-1185">Reference proteome</keyword>
<proteinExistence type="predicted"/>
<organism evidence="1 2">
    <name type="scientific">Pseudocohnilembus persalinus</name>
    <name type="common">Ciliate</name>
    <dbReference type="NCBI Taxonomy" id="266149"/>
    <lineage>
        <taxon>Eukaryota</taxon>
        <taxon>Sar</taxon>
        <taxon>Alveolata</taxon>
        <taxon>Ciliophora</taxon>
        <taxon>Intramacronucleata</taxon>
        <taxon>Oligohymenophorea</taxon>
        <taxon>Scuticociliatia</taxon>
        <taxon>Philasterida</taxon>
        <taxon>Pseudocohnilembidae</taxon>
        <taxon>Pseudocohnilembus</taxon>
    </lineage>
</organism>